<feature type="compositionally biased region" description="Low complexity" evidence="1">
    <location>
        <begin position="72"/>
        <end position="86"/>
    </location>
</feature>
<feature type="region of interest" description="Disordered" evidence="1">
    <location>
        <begin position="185"/>
        <end position="213"/>
    </location>
</feature>
<evidence type="ECO:0000313" key="2">
    <source>
        <dbReference type="EMBL" id="KAK2121360.1"/>
    </source>
</evidence>
<feature type="compositionally biased region" description="Polar residues" evidence="1">
    <location>
        <begin position="197"/>
        <end position="213"/>
    </location>
</feature>
<proteinExistence type="predicted"/>
<evidence type="ECO:0000313" key="3">
    <source>
        <dbReference type="Proteomes" id="UP001266305"/>
    </source>
</evidence>
<comment type="caution">
    <text evidence="2">The sequence shown here is derived from an EMBL/GenBank/DDBJ whole genome shotgun (WGS) entry which is preliminary data.</text>
</comment>
<evidence type="ECO:0000256" key="1">
    <source>
        <dbReference type="SAM" id="MobiDB-lite"/>
    </source>
</evidence>
<keyword evidence="3" id="KW-1185">Reference proteome</keyword>
<reference evidence="2 3" key="1">
    <citation type="submission" date="2023-05" db="EMBL/GenBank/DDBJ databases">
        <title>B98-5 Cell Line De Novo Hybrid Assembly: An Optical Mapping Approach.</title>
        <authorList>
            <person name="Kananen K."/>
            <person name="Auerbach J.A."/>
            <person name="Kautto E."/>
            <person name="Blachly J.S."/>
        </authorList>
    </citation>
    <scope>NUCLEOTIDE SEQUENCE [LARGE SCALE GENOMIC DNA]</scope>
    <source>
        <strain evidence="2">B95-8</strain>
        <tissue evidence="2">Cell line</tissue>
    </source>
</reference>
<dbReference type="Proteomes" id="UP001266305">
    <property type="component" value="Unassembled WGS sequence"/>
</dbReference>
<sequence length="213" mass="23076">MLVWGLNHNLGAASLGLALCPEPGGFRSQMSQQLGKRVGRALKKEDVSLPSDPSHHVLQGQRLLGQDWPGDSRGPARSPSCPSGPSSPKMAWTLFLRAHPRKAELRLTSSLGVRLTSKNEFEENRRRSGHTTMPNTHWPPVKILVFGVMFPEGLPSPIPIPTHLMRCWPIALAGIKWLPACRAPSREVSPPAGEGRSTGTQHGGTAQTEDAAQ</sequence>
<accession>A0ABQ9WIQ7</accession>
<gene>
    <name evidence="2" type="ORF">P7K49_002746</name>
</gene>
<feature type="region of interest" description="Disordered" evidence="1">
    <location>
        <begin position="64"/>
        <end position="86"/>
    </location>
</feature>
<dbReference type="EMBL" id="JASSZA010000001">
    <property type="protein sequence ID" value="KAK2121360.1"/>
    <property type="molecule type" value="Genomic_DNA"/>
</dbReference>
<name>A0ABQ9WIQ7_SAGOE</name>
<protein>
    <submittedName>
        <fullName evidence="2">Uncharacterized protein</fullName>
    </submittedName>
</protein>
<organism evidence="2 3">
    <name type="scientific">Saguinus oedipus</name>
    <name type="common">Cotton-top tamarin</name>
    <name type="synonym">Oedipomidas oedipus</name>
    <dbReference type="NCBI Taxonomy" id="9490"/>
    <lineage>
        <taxon>Eukaryota</taxon>
        <taxon>Metazoa</taxon>
        <taxon>Chordata</taxon>
        <taxon>Craniata</taxon>
        <taxon>Vertebrata</taxon>
        <taxon>Euteleostomi</taxon>
        <taxon>Mammalia</taxon>
        <taxon>Eutheria</taxon>
        <taxon>Euarchontoglires</taxon>
        <taxon>Primates</taxon>
        <taxon>Haplorrhini</taxon>
        <taxon>Platyrrhini</taxon>
        <taxon>Cebidae</taxon>
        <taxon>Callitrichinae</taxon>
        <taxon>Saguinus</taxon>
    </lineage>
</organism>